<dbReference type="RefSeq" id="WP_004592532.1">
    <property type="nucleotide sequence ID" value="NZ_AOLY01000032.1"/>
</dbReference>
<dbReference type="GO" id="GO:0016874">
    <property type="term" value="F:ligase activity"/>
    <property type="evidence" value="ECO:0007669"/>
    <property type="project" value="UniProtKB-KW"/>
</dbReference>
<evidence type="ECO:0000313" key="2">
    <source>
        <dbReference type="EMBL" id="EMA30549.1"/>
    </source>
</evidence>
<name>M0LDQ2_HALJT</name>
<dbReference type="SUPFAM" id="SSF56801">
    <property type="entry name" value="Acetyl-CoA synthetase-like"/>
    <property type="match status" value="1"/>
</dbReference>
<keyword evidence="2" id="KW-0436">Ligase</keyword>
<dbReference type="PANTHER" id="PTHR43813:SF1">
    <property type="entry name" value="ACYL-ACTIVATING ENZYME 16, CHLOROPLASTIC-RELATED"/>
    <property type="match status" value="1"/>
</dbReference>
<reference evidence="2 3" key="1">
    <citation type="journal article" date="2014" name="PLoS Genet.">
        <title>Phylogenetically driven sequencing of extremely halophilic archaea reveals strategies for static and dynamic osmo-response.</title>
        <authorList>
            <person name="Becker E.A."/>
            <person name="Seitzer P.M."/>
            <person name="Tritt A."/>
            <person name="Larsen D."/>
            <person name="Krusor M."/>
            <person name="Yao A.I."/>
            <person name="Wu D."/>
            <person name="Madern D."/>
            <person name="Eisen J.A."/>
            <person name="Darling A.E."/>
            <person name="Facciotti M.T."/>
        </authorList>
    </citation>
    <scope>NUCLEOTIDE SEQUENCE [LARGE SCALE GENOMIC DNA]</scope>
    <source>
        <strain evidence="3">ATCC 49778 / DSM 6131 / JCM 7785 / NBRC 101032 / NCIMB 13157 / TR-1</strain>
    </source>
</reference>
<sequence length="181" mass="19622">MTAGNHADWRQAEEAYTDEVIGDDTLGEMFAASAARNAETTAQLYKGGVYDRSLTDDVIPVAPDGDYAELSYERMHHLVKYLAAGFRDLGVGPDVRVGILANTRMEWALSDFAILSAGGVVTTVYTDSSPKQVQYLLSDPEASAVVVENAEMLDRVLAIEDDLSLSSTVVMDDTCLLYTSL</sequence>
<accession>M0LDQ2</accession>
<dbReference type="Proteomes" id="UP000011524">
    <property type="component" value="Unassembled WGS sequence"/>
</dbReference>
<dbReference type="InterPro" id="IPR052987">
    <property type="entry name" value="Chloroplast_AMP-bd_Enzymes"/>
</dbReference>
<dbReference type="EMBL" id="AOLY01000032">
    <property type="protein sequence ID" value="EMA30549.1"/>
    <property type="molecule type" value="Genomic_DNA"/>
</dbReference>
<feature type="non-terminal residue" evidence="2">
    <location>
        <position position="181"/>
    </location>
</feature>
<comment type="caution">
    <text evidence="2">The sequence shown here is derived from an EMBL/GenBank/DDBJ whole genome shotgun (WGS) entry which is preliminary data.</text>
</comment>
<dbReference type="AlphaFoldDB" id="M0LDQ2"/>
<dbReference type="STRING" id="1227453.C444_09705"/>
<protein>
    <submittedName>
        <fullName evidence="2">Long-chain fatty-acid-CoA ligase</fullName>
    </submittedName>
</protein>
<dbReference type="InterPro" id="IPR000873">
    <property type="entry name" value="AMP-dep_synth/lig_dom"/>
</dbReference>
<evidence type="ECO:0000259" key="1">
    <source>
        <dbReference type="Pfam" id="PF00501"/>
    </source>
</evidence>
<dbReference type="Gene3D" id="3.40.50.12780">
    <property type="entry name" value="N-terminal domain of ligase-like"/>
    <property type="match status" value="1"/>
</dbReference>
<keyword evidence="3" id="KW-1185">Reference proteome</keyword>
<gene>
    <name evidence="2" type="ORF">C444_09705</name>
</gene>
<dbReference type="PANTHER" id="PTHR43813">
    <property type="entry name" value="ACYL-ACTIVATING ENZYME 16, CHLOROPLASTIC-RELATED"/>
    <property type="match status" value="1"/>
</dbReference>
<feature type="domain" description="AMP-dependent synthetase/ligase" evidence="1">
    <location>
        <begin position="62"/>
        <end position="172"/>
    </location>
</feature>
<organism evidence="2 3">
    <name type="scientific">Haloarcula japonica (strain ATCC 49778 / DSM 6131 / JCM 7785 / NBRC 101032 / NCIMB 13157 / TR-1)</name>
    <dbReference type="NCBI Taxonomy" id="1227453"/>
    <lineage>
        <taxon>Archaea</taxon>
        <taxon>Methanobacteriati</taxon>
        <taxon>Methanobacteriota</taxon>
        <taxon>Stenosarchaea group</taxon>
        <taxon>Halobacteria</taxon>
        <taxon>Halobacteriales</taxon>
        <taxon>Haloarculaceae</taxon>
        <taxon>Haloarcula</taxon>
    </lineage>
</organism>
<evidence type="ECO:0000313" key="3">
    <source>
        <dbReference type="Proteomes" id="UP000011524"/>
    </source>
</evidence>
<dbReference type="InterPro" id="IPR042099">
    <property type="entry name" value="ANL_N_sf"/>
</dbReference>
<dbReference type="Pfam" id="PF00501">
    <property type="entry name" value="AMP-binding"/>
    <property type="match status" value="1"/>
</dbReference>
<dbReference type="eggNOG" id="arCOG04199">
    <property type="taxonomic scope" value="Archaea"/>
</dbReference>
<proteinExistence type="predicted"/>